<comment type="caution">
    <text evidence="3">The sequence shown here is derived from an EMBL/GenBank/DDBJ whole genome shotgun (WGS) entry which is preliminary data.</text>
</comment>
<keyword evidence="4" id="KW-1185">Reference proteome</keyword>
<accession>A0A552WZB5</accession>
<keyword evidence="2" id="KW-1133">Transmembrane helix</keyword>
<gene>
    <name evidence="3" type="ORF">FM042_10930</name>
</gene>
<feature type="transmembrane region" description="Helical" evidence="2">
    <location>
        <begin position="13"/>
        <end position="31"/>
    </location>
</feature>
<dbReference type="AlphaFoldDB" id="A0A552WZB5"/>
<sequence>MSAENDSQRLYQFIRYAAIAAVFALLGYFGGNARLHHLEQNTRLQESQRSSLHQRVERLEYRNNILQVELDVERAATRALQQELREAIDQNAQIRRDLVFYQRVMAPELDADGVSIDSFQISRLSNEERYYFRLILLQLERIEQLMTGSMRVVVRGQRDGQRQDLSILELAGYDTEHSFSMSYFTLTEGSFSFPEGFTPDTVHVHVRVRGGRQTERYFPWSDLLEASDLEHSPES</sequence>
<proteinExistence type="predicted"/>
<dbReference type="InterPro" id="IPR046703">
    <property type="entry name" value="DUF6776"/>
</dbReference>
<organism evidence="3 4">
    <name type="scientific">Aliidiomarina halalkaliphila</name>
    <dbReference type="NCBI Taxonomy" id="2593535"/>
    <lineage>
        <taxon>Bacteria</taxon>
        <taxon>Pseudomonadati</taxon>
        <taxon>Pseudomonadota</taxon>
        <taxon>Gammaproteobacteria</taxon>
        <taxon>Alteromonadales</taxon>
        <taxon>Idiomarinaceae</taxon>
        <taxon>Aliidiomarina</taxon>
    </lineage>
</organism>
<protein>
    <recommendedName>
        <fullName evidence="5">DUF3450 domain-containing protein</fullName>
    </recommendedName>
</protein>
<reference evidence="3 4" key="1">
    <citation type="submission" date="2019-07" db="EMBL/GenBank/DDBJ databases">
        <authorList>
            <person name="Yang M."/>
            <person name="Zhao D."/>
            <person name="Xiang H."/>
        </authorList>
    </citation>
    <scope>NUCLEOTIDE SEQUENCE [LARGE SCALE GENOMIC DNA]</scope>
    <source>
        <strain evidence="3 4">IM1326</strain>
    </source>
</reference>
<dbReference type="Pfam" id="PF20567">
    <property type="entry name" value="DUF6776"/>
    <property type="match status" value="1"/>
</dbReference>
<feature type="coiled-coil region" evidence="1">
    <location>
        <begin position="70"/>
        <end position="97"/>
    </location>
</feature>
<evidence type="ECO:0000256" key="2">
    <source>
        <dbReference type="SAM" id="Phobius"/>
    </source>
</evidence>
<dbReference type="EMBL" id="VJWL01000004">
    <property type="protein sequence ID" value="TRW48161.1"/>
    <property type="molecule type" value="Genomic_DNA"/>
</dbReference>
<dbReference type="Proteomes" id="UP000320359">
    <property type="component" value="Unassembled WGS sequence"/>
</dbReference>
<dbReference type="OrthoDB" id="7056878at2"/>
<evidence type="ECO:0008006" key="5">
    <source>
        <dbReference type="Google" id="ProtNLM"/>
    </source>
</evidence>
<keyword evidence="1" id="KW-0175">Coiled coil</keyword>
<evidence type="ECO:0000256" key="1">
    <source>
        <dbReference type="SAM" id="Coils"/>
    </source>
</evidence>
<evidence type="ECO:0000313" key="3">
    <source>
        <dbReference type="EMBL" id="TRW48161.1"/>
    </source>
</evidence>
<dbReference type="RefSeq" id="WP_143236483.1">
    <property type="nucleotide sequence ID" value="NZ_VJWL01000004.1"/>
</dbReference>
<keyword evidence="2" id="KW-0812">Transmembrane</keyword>
<keyword evidence="2" id="KW-0472">Membrane</keyword>
<name>A0A552WZB5_9GAMM</name>
<evidence type="ECO:0000313" key="4">
    <source>
        <dbReference type="Proteomes" id="UP000320359"/>
    </source>
</evidence>